<organism evidence="1 2">
    <name type="scientific">Paenibacillus nasutitermitis</name>
    <dbReference type="NCBI Taxonomy" id="1652958"/>
    <lineage>
        <taxon>Bacteria</taxon>
        <taxon>Bacillati</taxon>
        <taxon>Bacillota</taxon>
        <taxon>Bacilli</taxon>
        <taxon>Bacillales</taxon>
        <taxon>Paenibacillaceae</taxon>
        <taxon>Paenibacillus</taxon>
    </lineage>
</organism>
<dbReference type="SUPFAM" id="SSF54593">
    <property type="entry name" value="Glyoxalase/Bleomycin resistance protein/Dihydroxybiphenyl dioxygenase"/>
    <property type="match status" value="1"/>
</dbReference>
<dbReference type="Proteomes" id="UP000612456">
    <property type="component" value="Unassembled WGS sequence"/>
</dbReference>
<protein>
    <submittedName>
        <fullName evidence="1">Uncharacterized protein</fullName>
    </submittedName>
</protein>
<dbReference type="AlphaFoldDB" id="A0A916ZCI5"/>
<accession>A0A916ZCI5</accession>
<sequence>MKLNHLNLTVTDVPAARRFLEIYFNMVCAGSRKDNFAAMFDDDDYVKAPGGFTVEVLC</sequence>
<reference evidence="1" key="1">
    <citation type="journal article" date="2014" name="Int. J. Syst. Evol. Microbiol.">
        <title>Complete genome sequence of Corynebacterium casei LMG S-19264T (=DSM 44701T), isolated from a smear-ripened cheese.</title>
        <authorList>
            <consortium name="US DOE Joint Genome Institute (JGI-PGF)"/>
            <person name="Walter F."/>
            <person name="Albersmeier A."/>
            <person name="Kalinowski J."/>
            <person name="Ruckert C."/>
        </authorList>
    </citation>
    <scope>NUCLEOTIDE SEQUENCE</scope>
    <source>
        <strain evidence="1">CGMCC 1.15178</strain>
    </source>
</reference>
<dbReference type="InterPro" id="IPR029068">
    <property type="entry name" value="Glyas_Bleomycin-R_OHBP_Dase"/>
</dbReference>
<dbReference type="RefSeq" id="WP_188996902.1">
    <property type="nucleotide sequence ID" value="NZ_BMHP01000004.1"/>
</dbReference>
<evidence type="ECO:0000313" key="1">
    <source>
        <dbReference type="EMBL" id="GGD88661.1"/>
    </source>
</evidence>
<evidence type="ECO:0000313" key="2">
    <source>
        <dbReference type="Proteomes" id="UP000612456"/>
    </source>
</evidence>
<dbReference type="Gene3D" id="3.10.180.10">
    <property type="entry name" value="2,3-Dihydroxybiphenyl 1,2-Dioxygenase, domain 1"/>
    <property type="match status" value="1"/>
</dbReference>
<proteinExistence type="predicted"/>
<dbReference type="EMBL" id="BMHP01000004">
    <property type="protein sequence ID" value="GGD88661.1"/>
    <property type="molecule type" value="Genomic_DNA"/>
</dbReference>
<comment type="caution">
    <text evidence="1">The sequence shown here is derived from an EMBL/GenBank/DDBJ whole genome shotgun (WGS) entry which is preliminary data.</text>
</comment>
<reference evidence="1" key="2">
    <citation type="submission" date="2020-09" db="EMBL/GenBank/DDBJ databases">
        <authorList>
            <person name="Sun Q."/>
            <person name="Zhou Y."/>
        </authorList>
    </citation>
    <scope>NUCLEOTIDE SEQUENCE</scope>
    <source>
        <strain evidence="1">CGMCC 1.15178</strain>
    </source>
</reference>
<name>A0A916ZCI5_9BACL</name>
<gene>
    <name evidence="1" type="ORF">GCM10010911_54050</name>
</gene>
<keyword evidence="2" id="KW-1185">Reference proteome</keyword>